<evidence type="ECO:0000313" key="2">
    <source>
        <dbReference type="EMBL" id="KAG5187301.1"/>
    </source>
</evidence>
<dbReference type="EMBL" id="JAFCMP010000090">
    <property type="protein sequence ID" value="KAG5187301.1"/>
    <property type="molecule type" value="Genomic_DNA"/>
</dbReference>
<evidence type="ECO:0000256" key="1">
    <source>
        <dbReference type="SAM" id="Coils"/>
    </source>
</evidence>
<name>A0A836CL28_9STRA</name>
<comment type="caution">
    <text evidence="2">The sequence shown here is derived from an EMBL/GenBank/DDBJ whole genome shotgun (WGS) entry which is preliminary data.</text>
</comment>
<proteinExistence type="predicted"/>
<dbReference type="Proteomes" id="UP000664859">
    <property type="component" value="Unassembled WGS sequence"/>
</dbReference>
<organism evidence="2 3">
    <name type="scientific">Tribonema minus</name>
    <dbReference type="NCBI Taxonomy" id="303371"/>
    <lineage>
        <taxon>Eukaryota</taxon>
        <taxon>Sar</taxon>
        <taxon>Stramenopiles</taxon>
        <taxon>Ochrophyta</taxon>
        <taxon>PX clade</taxon>
        <taxon>Xanthophyceae</taxon>
        <taxon>Tribonematales</taxon>
        <taxon>Tribonemataceae</taxon>
        <taxon>Tribonema</taxon>
    </lineage>
</organism>
<dbReference type="AlphaFoldDB" id="A0A836CL28"/>
<accession>A0A836CL28</accession>
<keyword evidence="1" id="KW-0175">Coiled coil</keyword>
<evidence type="ECO:0000313" key="3">
    <source>
        <dbReference type="Proteomes" id="UP000664859"/>
    </source>
</evidence>
<gene>
    <name evidence="2" type="ORF">JKP88DRAFT_243817</name>
</gene>
<sequence>MRTTRSLANRVQNEAIEAGREYQAMKAASHRTSTEIAIAVGRTASINDHLVDVDAGAASANKIVDALQQRLSQVQQEVKQVQARIEAFTKDRRLCRSWWAPIRLDCVIRHLDDKVKGKAKRAETELHRLQTEVGDRKADLLQESATLRGLQERSIDQHRQLDQTCSDIATLEQSLKDISEDLLQCFDWVTRLQRLMLSIDGILANTDEPRAVATRSWHLVHDTLDRPSPLAAEAVTLTLRLLWLHCLEECLPSTVDVHGEQFVALYAAASDGAVSPLALSQANDIHVQA</sequence>
<protein>
    <submittedName>
        <fullName evidence="2">Uncharacterized protein</fullName>
    </submittedName>
</protein>
<feature type="coiled-coil region" evidence="1">
    <location>
        <begin position="57"/>
        <end position="132"/>
    </location>
</feature>
<keyword evidence="3" id="KW-1185">Reference proteome</keyword>
<reference evidence="2" key="1">
    <citation type="submission" date="2021-02" db="EMBL/GenBank/DDBJ databases">
        <title>First Annotated Genome of the Yellow-green Alga Tribonema minus.</title>
        <authorList>
            <person name="Mahan K.M."/>
        </authorList>
    </citation>
    <scope>NUCLEOTIDE SEQUENCE</scope>
    <source>
        <strain evidence="2">UTEX B ZZ1240</strain>
    </source>
</reference>